<name>A0A1F6ALZ5_9BACT</name>
<gene>
    <name evidence="1" type="ORF">A2960_05245</name>
</gene>
<comment type="caution">
    <text evidence="1">The sequence shown here is derived from an EMBL/GenBank/DDBJ whole genome shotgun (WGS) entry which is preliminary data.</text>
</comment>
<proteinExistence type="predicted"/>
<evidence type="ECO:0000313" key="1">
    <source>
        <dbReference type="EMBL" id="OGG25726.1"/>
    </source>
</evidence>
<reference evidence="1 2" key="1">
    <citation type="journal article" date="2016" name="Nat. Commun.">
        <title>Thousands of microbial genomes shed light on interconnected biogeochemical processes in an aquifer system.</title>
        <authorList>
            <person name="Anantharaman K."/>
            <person name="Brown C.T."/>
            <person name="Hug L.A."/>
            <person name="Sharon I."/>
            <person name="Castelle C.J."/>
            <person name="Probst A.J."/>
            <person name="Thomas B.C."/>
            <person name="Singh A."/>
            <person name="Wilkins M.J."/>
            <person name="Karaoz U."/>
            <person name="Brodie E.L."/>
            <person name="Williams K.H."/>
            <person name="Hubbard S.S."/>
            <person name="Banfield J.F."/>
        </authorList>
    </citation>
    <scope>NUCLEOTIDE SEQUENCE [LARGE SCALE GENOMIC DNA]</scope>
</reference>
<evidence type="ECO:0008006" key="3">
    <source>
        <dbReference type="Google" id="ProtNLM"/>
    </source>
</evidence>
<dbReference type="AlphaFoldDB" id="A0A1F6ALZ5"/>
<dbReference type="InterPro" id="IPR038765">
    <property type="entry name" value="Papain-like_cys_pep_sf"/>
</dbReference>
<dbReference type="Proteomes" id="UP000176609">
    <property type="component" value="Unassembled WGS sequence"/>
</dbReference>
<protein>
    <recommendedName>
        <fullName evidence="3">Transglutaminase-like domain-containing protein</fullName>
    </recommendedName>
</protein>
<dbReference type="SUPFAM" id="SSF54001">
    <property type="entry name" value="Cysteine proteinases"/>
    <property type="match status" value="1"/>
</dbReference>
<evidence type="ECO:0000313" key="2">
    <source>
        <dbReference type="Proteomes" id="UP000176609"/>
    </source>
</evidence>
<accession>A0A1F6ALZ5</accession>
<organism evidence="1 2">
    <name type="scientific">Candidatus Gottesmanbacteria bacterium RIFCSPLOWO2_01_FULL_39_12b</name>
    <dbReference type="NCBI Taxonomy" id="1798388"/>
    <lineage>
        <taxon>Bacteria</taxon>
        <taxon>Candidatus Gottesmaniibacteriota</taxon>
    </lineage>
</organism>
<sequence length="296" mass="34444">MLNKILKHYLQFSPYTNPGCYKDSLYKSLPDDIGRIGFLIRNQIIHRIELGMSITGDVTPLKSFRKVKIPWYRQPEDDNFPTAAAMLVELYRRDSKGLTLTRKDDNKLVLTCRFVAILMACALKIKGIPTRVRSGFAPYFGIYGDKSIDHWINQYWSKEEKRWFTIDVDGSLFDGLSFNPYDLPKGVFDFSPDAWAWIREGKVDPDHFRNSGGYEGLVVIAWELFYDFHCLMNNEIIYAHHPSCVTLKNFPLLKEEELIEIDKLAHLMQEPDNNFDKLMEIWETSKKFRLLAGGLL</sequence>
<dbReference type="EMBL" id="MFJR01000015">
    <property type="protein sequence ID" value="OGG25726.1"/>
    <property type="molecule type" value="Genomic_DNA"/>
</dbReference>